<proteinExistence type="predicted"/>
<dbReference type="Gene3D" id="3.90.700.10">
    <property type="entry name" value="Succinate dehydrogenase/fumarate reductase flavoprotein, catalytic domain"/>
    <property type="match status" value="1"/>
</dbReference>
<dbReference type="PANTHER" id="PTHR43260">
    <property type="entry name" value="3-KETOSTEROID-DELTA-1-DEHYDROGENASE"/>
    <property type="match status" value="1"/>
</dbReference>
<dbReference type="PIRSF" id="PIRSF036654">
    <property type="entry name" value="UCP036654"/>
    <property type="match status" value="1"/>
</dbReference>
<dbReference type="OrthoDB" id="9813348at2"/>
<protein>
    <recommendedName>
        <fullName evidence="4">FAD-dependent oxidoreductase 2 FAD-binding domain-containing protein</fullName>
    </recommendedName>
</protein>
<sequence>MAEATDVIVVGAGLSGLVAATEIADAGKRVIVVDQEGEQSIGGQAFWSFGGLFLVDSPEQRRLGIKDSFDLAMQDWLGTAGFDRDEDFWPRKWAEAYVAFAAGEKRGWLRAMGHRIFPVVGWAERGGYDAMGHGNSVPRFHVTWGTGPGIVEPFERRAREAVKSGRLVFKFRHRVDALSITNGTVDGISGAILAPDTIERGKSSSRNVVGEFALKAQAVIVASGGIGGNHELVRQNWPKRLGDPPKFMISGVPEHVDGRMIGITEKTGARLINRDRMWHYVEGIQNWNPIWPRHGIRILPGPSSMWFDATGTRLPAPLFPGSDTLGQLQYIMSTGYDYSWFVLTQSIIKKEFALSGSEQNPDLTGKSWRMTIKRATNKGAPAPVEAFKSHGVDFIVRDKIEDLVAEMNKLAGNDLLKLEHIKMQIEARDREIANPYVKDAQVMNIHNARRYIGDKLIRTASPHRILDPAQGPLIAVKLNILTRKTLGGFETDLDSRVFGAEGRVIPGLYAVGEAAGFGGGGVHGYRSLEGTFLGGCLFSGRNAGRAAAKAVG</sequence>
<evidence type="ECO:0000256" key="2">
    <source>
        <dbReference type="ARBA" id="ARBA00022630"/>
    </source>
</evidence>
<dbReference type="Proteomes" id="UP000319949">
    <property type="component" value="Unassembled WGS sequence"/>
</dbReference>
<keyword evidence="3" id="KW-0560">Oxidoreductase</keyword>
<evidence type="ECO:0000259" key="4">
    <source>
        <dbReference type="Pfam" id="PF00890"/>
    </source>
</evidence>
<dbReference type="RefSeq" id="WP_145656765.1">
    <property type="nucleotide sequence ID" value="NZ_VITK01000001.1"/>
</dbReference>
<organism evidence="5 6">
    <name type="scientific">Bradyrhizobium stylosanthis</name>
    <dbReference type="NCBI Taxonomy" id="1803665"/>
    <lineage>
        <taxon>Bacteria</taxon>
        <taxon>Pseudomonadati</taxon>
        <taxon>Pseudomonadota</taxon>
        <taxon>Alphaproteobacteria</taxon>
        <taxon>Hyphomicrobiales</taxon>
        <taxon>Nitrobacteraceae</taxon>
        <taxon>Bradyrhizobium</taxon>
    </lineage>
</organism>
<keyword evidence="6" id="KW-1185">Reference proteome</keyword>
<gene>
    <name evidence="5" type="ORF">FBZ96_101507</name>
</gene>
<reference evidence="5 6" key="1">
    <citation type="submission" date="2019-06" db="EMBL/GenBank/DDBJ databases">
        <title>Genomic Encyclopedia of Type Strains, Phase IV (KMG-V): Genome sequencing to study the core and pangenomes of soil and plant-associated prokaryotes.</title>
        <authorList>
            <person name="Whitman W."/>
        </authorList>
    </citation>
    <scope>NUCLEOTIDE SEQUENCE [LARGE SCALE GENOMIC DNA]</scope>
    <source>
        <strain evidence="5 6">BR 510</strain>
    </source>
</reference>
<comment type="caution">
    <text evidence="5">The sequence shown here is derived from an EMBL/GenBank/DDBJ whole genome shotgun (WGS) entry which is preliminary data.</text>
</comment>
<dbReference type="Pfam" id="PF00890">
    <property type="entry name" value="FAD_binding_2"/>
    <property type="match status" value="1"/>
</dbReference>
<dbReference type="InterPro" id="IPR014614">
    <property type="entry name" value="KsdD_DH"/>
</dbReference>
<dbReference type="SUPFAM" id="SSF51905">
    <property type="entry name" value="FAD/NAD(P)-binding domain"/>
    <property type="match status" value="1"/>
</dbReference>
<evidence type="ECO:0000256" key="1">
    <source>
        <dbReference type="ARBA" id="ARBA00001974"/>
    </source>
</evidence>
<comment type="cofactor">
    <cofactor evidence="1">
        <name>FAD</name>
        <dbReference type="ChEBI" id="CHEBI:57692"/>
    </cofactor>
</comment>
<evidence type="ECO:0000313" key="6">
    <source>
        <dbReference type="Proteomes" id="UP000319949"/>
    </source>
</evidence>
<dbReference type="AlphaFoldDB" id="A0A560EBF9"/>
<evidence type="ECO:0000313" key="5">
    <source>
        <dbReference type="EMBL" id="TWB06694.1"/>
    </source>
</evidence>
<dbReference type="Gene3D" id="3.50.50.60">
    <property type="entry name" value="FAD/NAD(P)-binding domain"/>
    <property type="match status" value="1"/>
</dbReference>
<dbReference type="NCBIfam" id="NF009472">
    <property type="entry name" value="PRK12834.1"/>
    <property type="match status" value="1"/>
</dbReference>
<dbReference type="STRING" id="1803665.GCA_001641335_03536"/>
<accession>A0A560EBF9</accession>
<dbReference type="InterPro" id="IPR036188">
    <property type="entry name" value="FAD/NAD-bd_sf"/>
</dbReference>
<dbReference type="GO" id="GO:0016627">
    <property type="term" value="F:oxidoreductase activity, acting on the CH-CH group of donors"/>
    <property type="evidence" value="ECO:0007669"/>
    <property type="project" value="InterPro"/>
</dbReference>
<keyword evidence="2" id="KW-0285">Flavoprotein</keyword>
<evidence type="ECO:0000256" key="3">
    <source>
        <dbReference type="ARBA" id="ARBA00023002"/>
    </source>
</evidence>
<feature type="domain" description="FAD-dependent oxidoreductase 2 FAD-binding" evidence="4">
    <location>
        <begin position="6"/>
        <end position="533"/>
    </location>
</feature>
<dbReference type="InterPro" id="IPR003953">
    <property type="entry name" value="FAD-dep_OxRdtase_2_FAD-bd"/>
</dbReference>
<name>A0A560EBF9_9BRAD</name>
<dbReference type="InterPro" id="IPR027477">
    <property type="entry name" value="Succ_DH/fumarate_Rdtase_cat_sf"/>
</dbReference>
<dbReference type="EMBL" id="VITK01000001">
    <property type="protein sequence ID" value="TWB06694.1"/>
    <property type="molecule type" value="Genomic_DNA"/>
</dbReference>
<dbReference type="PANTHER" id="PTHR43260:SF1">
    <property type="entry name" value="KSDD-LIKE STEROID DEHYDROGENASE RV0785"/>
    <property type="match status" value="1"/>
</dbReference>